<evidence type="ECO:0000256" key="3">
    <source>
        <dbReference type="ARBA" id="ARBA00022692"/>
    </source>
</evidence>
<comment type="caution">
    <text evidence="7">The sequence shown here is derived from an EMBL/GenBank/DDBJ whole genome shotgun (WGS) entry which is preliminary data.</text>
</comment>
<accession>A0A2U1PQM0</accession>
<dbReference type="STRING" id="35608.A0A2U1PQM0"/>
<dbReference type="GO" id="GO:0016020">
    <property type="term" value="C:membrane"/>
    <property type="evidence" value="ECO:0007669"/>
    <property type="project" value="UniProtKB-SubCell"/>
</dbReference>
<dbReference type="OrthoDB" id="2126698at2759"/>
<dbReference type="InterPro" id="IPR045069">
    <property type="entry name" value="MATE_euk"/>
</dbReference>
<evidence type="ECO:0000313" key="8">
    <source>
        <dbReference type="Proteomes" id="UP000245207"/>
    </source>
</evidence>
<dbReference type="AlphaFoldDB" id="A0A2U1PQM0"/>
<feature type="transmembrane region" description="Helical" evidence="6">
    <location>
        <begin position="175"/>
        <end position="194"/>
    </location>
</feature>
<protein>
    <recommendedName>
        <fullName evidence="6">Protein DETOXIFICATION</fullName>
    </recommendedName>
    <alternativeName>
        <fullName evidence="6">Multidrug and toxic compound extrusion protein</fullName>
    </alternativeName>
</protein>
<feature type="transmembrane region" description="Helical" evidence="6">
    <location>
        <begin position="144"/>
        <end position="163"/>
    </location>
</feature>
<evidence type="ECO:0000256" key="4">
    <source>
        <dbReference type="ARBA" id="ARBA00022989"/>
    </source>
</evidence>
<dbReference type="SUPFAM" id="SSF117892">
    <property type="entry name" value="Band 7/SPFH domain"/>
    <property type="match status" value="1"/>
</dbReference>
<gene>
    <name evidence="7" type="ORF">CTI12_AA125310</name>
</gene>
<feature type="transmembrane region" description="Helical" evidence="6">
    <location>
        <begin position="365"/>
        <end position="385"/>
    </location>
</feature>
<evidence type="ECO:0000256" key="6">
    <source>
        <dbReference type="RuleBase" id="RU004914"/>
    </source>
</evidence>
<comment type="subcellular location">
    <subcellularLocation>
        <location evidence="1">Membrane</location>
        <topology evidence="1">Multi-pass membrane protein</topology>
    </subcellularLocation>
</comment>
<comment type="similarity">
    <text evidence="2 6">Belongs to the multi antimicrobial extrusion (MATE) (TC 2.A.66.1) family.</text>
</comment>
<feature type="transmembrane region" description="Helical" evidence="6">
    <location>
        <begin position="206"/>
        <end position="225"/>
    </location>
</feature>
<evidence type="ECO:0000256" key="5">
    <source>
        <dbReference type="ARBA" id="ARBA00023136"/>
    </source>
</evidence>
<keyword evidence="3 6" id="KW-0812">Transmembrane</keyword>
<dbReference type="GO" id="GO:0015297">
    <property type="term" value="F:antiporter activity"/>
    <property type="evidence" value="ECO:0007669"/>
    <property type="project" value="InterPro"/>
</dbReference>
<dbReference type="EMBL" id="PKPP01000854">
    <property type="protein sequence ID" value="PWA88040.1"/>
    <property type="molecule type" value="Genomic_DNA"/>
</dbReference>
<proteinExistence type="inferred from homology"/>
<name>A0A2U1PQM0_ARTAN</name>
<feature type="transmembrane region" description="Helical" evidence="6">
    <location>
        <begin position="324"/>
        <end position="345"/>
    </location>
</feature>
<keyword evidence="4 6" id="KW-1133">Transmembrane helix</keyword>
<dbReference type="InterPro" id="IPR002528">
    <property type="entry name" value="MATE_fam"/>
</dbReference>
<dbReference type="InterPro" id="IPR036013">
    <property type="entry name" value="Band_7/SPFH_dom_sf"/>
</dbReference>
<feature type="transmembrane region" description="Helical" evidence="6">
    <location>
        <begin position="246"/>
        <end position="265"/>
    </location>
</feature>
<dbReference type="CDD" id="cd13132">
    <property type="entry name" value="MATE_eukaryotic"/>
    <property type="match status" value="1"/>
</dbReference>
<feature type="transmembrane region" description="Helical" evidence="6">
    <location>
        <begin position="397"/>
        <end position="421"/>
    </location>
</feature>
<feature type="transmembrane region" description="Helical" evidence="6">
    <location>
        <begin position="64"/>
        <end position="88"/>
    </location>
</feature>
<dbReference type="NCBIfam" id="TIGR00797">
    <property type="entry name" value="matE"/>
    <property type="match status" value="1"/>
</dbReference>
<organism evidence="7 8">
    <name type="scientific">Artemisia annua</name>
    <name type="common">Sweet wormwood</name>
    <dbReference type="NCBI Taxonomy" id="35608"/>
    <lineage>
        <taxon>Eukaryota</taxon>
        <taxon>Viridiplantae</taxon>
        <taxon>Streptophyta</taxon>
        <taxon>Embryophyta</taxon>
        <taxon>Tracheophyta</taxon>
        <taxon>Spermatophyta</taxon>
        <taxon>Magnoliopsida</taxon>
        <taxon>eudicotyledons</taxon>
        <taxon>Gunneridae</taxon>
        <taxon>Pentapetalae</taxon>
        <taxon>asterids</taxon>
        <taxon>campanulids</taxon>
        <taxon>Asterales</taxon>
        <taxon>Asteraceae</taxon>
        <taxon>Asteroideae</taxon>
        <taxon>Anthemideae</taxon>
        <taxon>Artemisiinae</taxon>
        <taxon>Artemisia</taxon>
    </lineage>
</organism>
<evidence type="ECO:0000256" key="1">
    <source>
        <dbReference type="ARBA" id="ARBA00004141"/>
    </source>
</evidence>
<reference evidence="7 8" key="1">
    <citation type="journal article" date="2018" name="Mol. Plant">
        <title>The genome of Artemisia annua provides insight into the evolution of Asteraceae family and artemisinin biosynthesis.</title>
        <authorList>
            <person name="Shen Q."/>
            <person name="Zhang L."/>
            <person name="Liao Z."/>
            <person name="Wang S."/>
            <person name="Yan T."/>
            <person name="Shi P."/>
            <person name="Liu M."/>
            <person name="Fu X."/>
            <person name="Pan Q."/>
            <person name="Wang Y."/>
            <person name="Lv Z."/>
            <person name="Lu X."/>
            <person name="Zhang F."/>
            <person name="Jiang W."/>
            <person name="Ma Y."/>
            <person name="Chen M."/>
            <person name="Hao X."/>
            <person name="Li L."/>
            <person name="Tang Y."/>
            <person name="Lv G."/>
            <person name="Zhou Y."/>
            <person name="Sun X."/>
            <person name="Brodelius P.E."/>
            <person name="Rose J.K.C."/>
            <person name="Tang K."/>
        </authorList>
    </citation>
    <scope>NUCLEOTIDE SEQUENCE [LARGE SCALE GENOMIC DNA]</scope>
    <source>
        <strain evidence="8">cv. Huhao1</strain>
        <tissue evidence="7">Leaf</tissue>
    </source>
</reference>
<feature type="transmembrane region" description="Helical" evidence="6">
    <location>
        <begin position="109"/>
        <end position="132"/>
    </location>
</feature>
<keyword evidence="8" id="KW-1185">Reference proteome</keyword>
<keyword evidence="5 6" id="KW-0472">Membrane</keyword>
<sequence length="724" mass="79565">MEEQGLKHAVVVSQEKNEILCEFKKQLYLAGPLIIVNLLIFGLSMISLMFVGHLGKLALSSASMATSFATITGTTLMIGIGSALDTFCGQAFGAKQYHLLGIHMQRAMIVLLSASIPVAFIWANAGTLLVFLHQDPEISAEAGIYARFMIPSLFAIALLQCHVRFLQSQNNVVPMMLSTGITTLLHIPVCWIMVFKSGLGSRGAALANAISLWTNVLLLAVYVGVSASCKKTWTGLSKEAFHSIPTFLKLAVPSAVMVCLEIWSFEMMVLLSGFLPNPQLETSVLSISLNTCSMIYMIPLGLSGATSVRVSNELGAGRAQAARLAIRVSMFFVVTEGVLGAIVLISGRKLWGYCYSSDEQVVSYISQMMLLLAGSHVIEGVQTVLSAAVRGSGRQKIGAIVNLGSYYLIGIPLAVIFAFVFHIGGKGLWLGIIAALLTQAVLLTILILYTDWNKEVCRDPTYSILSVSQHFSDPAICIMLLNFGYDLLELEFCWRAKLRNCGVWLGCPAVVSQETWFFTRLVRGKSMGDMSLQVYFGMLDALMASEVLSQDYRDRCQAMIRTPYVFFLLYDNAFVNVVASIQYRALSDKASDASYKLSDTRSQIQAYFIDVTRAFIPKHNLDETFEKKYGISKSIEQEPAKTLVVDIEPDEHVKRAMNEINAEASGDEEIDKDQDCYRGSFIHNRINPTIATTQAETSQVDMMAIHRLGVGSTPPVPSLFMFLN</sequence>
<feature type="transmembrane region" description="Helical" evidence="6">
    <location>
        <begin position="285"/>
        <end position="303"/>
    </location>
</feature>
<dbReference type="Pfam" id="PF01554">
    <property type="entry name" value="MatE"/>
    <property type="match status" value="2"/>
</dbReference>
<feature type="transmembrane region" description="Helical" evidence="6">
    <location>
        <begin position="427"/>
        <end position="449"/>
    </location>
</feature>
<dbReference type="Proteomes" id="UP000245207">
    <property type="component" value="Unassembled WGS sequence"/>
</dbReference>
<evidence type="ECO:0000313" key="7">
    <source>
        <dbReference type="EMBL" id="PWA88040.1"/>
    </source>
</evidence>
<dbReference type="GO" id="GO:1990961">
    <property type="term" value="P:xenobiotic detoxification by transmembrane export across the plasma membrane"/>
    <property type="evidence" value="ECO:0007669"/>
    <property type="project" value="InterPro"/>
</dbReference>
<feature type="transmembrane region" description="Helical" evidence="6">
    <location>
        <begin position="27"/>
        <end position="52"/>
    </location>
</feature>
<dbReference type="PANTHER" id="PTHR11206">
    <property type="entry name" value="MULTIDRUG RESISTANCE PROTEIN"/>
    <property type="match status" value="1"/>
</dbReference>
<dbReference type="GO" id="GO:0042910">
    <property type="term" value="F:xenobiotic transmembrane transporter activity"/>
    <property type="evidence" value="ECO:0007669"/>
    <property type="project" value="InterPro"/>
</dbReference>
<evidence type="ECO:0000256" key="2">
    <source>
        <dbReference type="ARBA" id="ARBA00010199"/>
    </source>
</evidence>